<dbReference type="Proteomes" id="UP000743370">
    <property type="component" value="Unassembled WGS sequence"/>
</dbReference>
<keyword evidence="2" id="KW-0732">Signal</keyword>
<dbReference type="OMA" id="LGITYMI"/>
<feature type="chain" id="PRO_5036294396" evidence="2">
    <location>
        <begin position="27"/>
        <end position="63"/>
    </location>
</feature>
<dbReference type="AlphaFoldDB" id="A0A0L9VH06"/>
<evidence type="ECO:0000313" key="5">
    <source>
        <dbReference type="Proteomes" id="UP000053144"/>
    </source>
</evidence>
<dbReference type="STRING" id="3914.A0A0L9VH06"/>
<accession>A0A0L9VH06</accession>
<reference evidence="5" key="1">
    <citation type="journal article" date="2015" name="Proc. Natl. Acad. Sci. U.S.A.">
        <title>Genome sequencing of adzuki bean (Vigna angularis) provides insight into high starch and low fat accumulation and domestication.</title>
        <authorList>
            <person name="Yang K."/>
            <person name="Tian Z."/>
            <person name="Chen C."/>
            <person name="Luo L."/>
            <person name="Zhao B."/>
            <person name="Wang Z."/>
            <person name="Yu L."/>
            <person name="Li Y."/>
            <person name="Sun Y."/>
            <person name="Li W."/>
            <person name="Chen Y."/>
            <person name="Li Y."/>
            <person name="Zhang Y."/>
            <person name="Ai D."/>
            <person name="Zhao J."/>
            <person name="Shang C."/>
            <person name="Ma Y."/>
            <person name="Wu B."/>
            <person name="Wang M."/>
            <person name="Gao L."/>
            <person name="Sun D."/>
            <person name="Zhang P."/>
            <person name="Guo F."/>
            <person name="Wang W."/>
            <person name="Li Y."/>
            <person name="Wang J."/>
            <person name="Varshney R.K."/>
            <person name="Wang J."/>
            <person name="Ling H.Q."/>
            <person name="Wan P."/>
        </authorList>
    </citation>
    <scope>NUCLEOTIDE SEQUENCE</scope>
    <source>
        <strain evidence="5">cv. Jingnong 6</strain>
    </source>
</reference>
<reference evidence="3 6" key="3">
    <citation type="submission" date="2020-05" db="EMBL/GenBank/DDBJ databases">
        <title>Vigna angularis (adzuki bean) Var. LongXiaoDou No. 4 denovo assembly.</title>
        <authorList>
            <person name="Xiang H."/>
        </authorList>
    </citation>
    <scope>NUCLEOTIDE SEQUENCE [LARGE SCALE GENOMIC DNA]</scope>
    <source>
        <tissue evidence="3">Leaf</tissue>
    </source>
</reference>
<dbReference type="EMBL" id="CM003380">
    <property type="protein sequence ID" value="KOM54273.1"/>
    <property type="molecule type" value="Genomic_DNA"/>
</dbReference>
<dbReference type="Gramene" id="KOM54273">
    <property type="protein sequence ID" value="KOM54273"/>
    <property type="gene ID" value="LR48_Vigan10g016500"/>
</dbReference>
<keyword evidence="1" id="KW-0472">Membrane</keyword>
<sequence>MRTVNFVAAVPLLTLLFMAISHLGHAQDLPSPAPSPTSDGTTIDQGIAYILMLVALGITYMIH</sequence>
<evidence type="ECO:0000256" key="2">
    <source>
        <dbReference type="SAM" id="SignalP"/>
    </source>
</evidence>
<dbReference type="InterPro" id="IPR009424">
    <property type="entry name" value="AGP16/20/22/41"/>
</dbReference>
<keyword evidence="1" id="KW-1133">Transmembrane helix</keyword>
<feature type="transmembrane region" description="Helical" evidence="1">
    <location>
        <begin position="42"/>
        <end position="62"/>
    </location>
</feature>
<dbReference type="PANTHER" id="PTHR33374">
    <property type="entry name" value="ARABINOGALACTAN PROTEIN 20"/>
    <property type="match status" value="1"/>
</dbReference>
<dbReference type="Pfam" id="PF06376">
    <property type="entry name" value="AGP"/>
    <property type="match status" value="1"/>
</dbReference>
<proteinExistence type="predicted"/>
<keyword evidence="1" id="KW-0812">Transmembrane</keyword>
<evidence type="ECO:0000313" key="3">
    <source>
        <dbReference type="EMBL" id="KAG2385252.1"/>
    </source>
</evidence>
<name>A0A0L9VH06_PHAAN</name>
<evidence type="ECO:0000313" key="4">
    <source>
        <dbReference type="EMBL" id="KOM54273.1"/>
    </source>
</evidence>
<feature type="signal peptide" evidence="2">
    <location>
        <begin position="1"/>
        <end position="26"/>
    </location>
</feature>
<evidence type="ECO:0000256" key="1">
    <source>
        <dbReference type="SAM" id="Phobius"/>
    </source>
</evidence>
<dbReference type="Proteomes" id="UP000053144">
    <property type="component" value="Chromosome 10"/>
</dbReference>
<organism evidence="4 5">
    <name type="scientific">Phaseolus angularis</name>
    <name type="common">Azuki bean</name>
    <name type="synonym">Vigna angularis</name>
    <dbReference type="NCBI Taxonomy" id="3914"/>
    <lineage>
        <taxon>Eukaryota</taxon>
        <taxon>Viridiplantae</taxon>
        <taxon>Streptophyta</taxon>
        <taxon>Embryophyta</taxon>
        <taxon>Tracheophyta</taxon>
        <taxon>Spermatophyta</taxon>
        <taxon>Magnoliopsida</taxon>
        <taxon>eudicotyledons</taxon>
        <taxon>Gunneridae</taxon>
        <taxon>Pentapetalae</taxon>
        <taxon>rosids</taxon>
        <taxon>fabids</taxon>
        <taxon>Fabales</taxon>
        <taxon>Fabaceae</taxon>
        <taxon>Papilionoideae</taxon>
        <taxon>50 kb inversion clade</taxon>
        <taxon>NPAAA clade</taxon>
        <taxon>indigoferoid/millettioid clade</taxon>
        <taxon>Phaseoleae</taxon>
        <taxon>Vigna</taxon>
    </lineage>
</organism>
<dbReference type="EMBL" id="JABFOF010000008">
    <property type="protein sequence ID" value="KAG2385252.1"/>
    <property type="molecule type" value="Genomic_DNA"/>
</dbReference>
<protein>
    <submittedName>
        <fullName evidence="3">Arabinogalactan peptide 20</fullName>
    </submittedName>
</protein>
<reference evidence="4" key="2">
    <citation type="submission" date="2015-02" db="EMBL/GenBank/DDBJ databases">
        <authorList>
            <person name="Chooi Y.-H."/>
        </authorList>
    </citation>
    <scope>NUCLEOTIDE SEQUENCE</scope>
    <source>
        <tissue evidence="4">Seedling</tissue>
    </source>
</reference>
<gene>
    <name evidence="3" type="ORF">HKW66_Vig0123440</name>
    <name evidence="4" type="ORF">LR48_Vigan10g016500</name>
</gene>
<evidence type="ECO:0000313" key="6">
    <source>
        <dbReference type="Proteomes" id="UP000743370"/>
    </source>
</evidence>